<dbReference type="InterPro" id="IPR000073">
    <property type="entry name" value="AB_hydrolase_1"/>
</dbReference>
<dbReference type="Proteomes" id="UP001500618">
    <property type="component" value="Unassembled WGS sequence"/>
</dbReference>
<dbReference type="GO" id="GO:0016787">
    <property type="term" value="F:hydrolase activity"/>
    <property type="evidence" value="ECO:0007669"/>
    <property type="project" value="UniProtKB-KW"/>
</dbReference>
<dbReference type="SUPFAM" id="SSF53474">
    <property type="entry name" value="alpha/beta-Hydrolases"/>
    <property type="match status" value="1"/>
</dbReference>
<dbReference type="PANTHER" id="PTHR46438:SF2">
    <property type="entry name" value="ALPHA_BETA-HYDROLASES SUPERFAMILY PROTEIN"/>
    <property type="match status" value="1"/>
</dbReference>
<feature type="domain" description="AB hydrolase-1" evidence="1">
    <location>
        <begin position="23"/>
        <end position="209"/>
    </location>
</feature>
<dbReference type="Gene3D" id="3.40.50.1820">
    <property type="entry name" value="alpha/beta hydrolase"/>
    <property type="match status" value="2"/>
</dbReference>
<dbReference type="Pfam" id="PF12697">
    <property type="entry name" value="Abhydrolase_6"/>
    <property type="match status" value="1"/>
</dbReference>
<protein>
    <submittedName>
        <fullName evidence="2">Alpha/beta hydrolase</fullName>
    </submittedName>
</protein>
<organism evidence="2 3">
    <name type="scientific">Fodinicola feengrottensis</name>
    <dbReference type="NCBI Taxonomy" id="435914"/>
    <lineage>
        <taxon>Bacteria</taxon>
        <taxon>Bacillati</taxon>
        <taxon>Actinomycetota</taxon>
        <taxon>Actinomycetes</taxon>
        <taxon>Mycobacteriales</taxon>
        <taxon>Fodinicola</taxon>
    </lineage>
</organism>
<keyword evidence="2" id="KW-0378">Hydrolase</keyword>
<keyword evidence="3" id="KW-1185">Reference proteome</keyword>
<evidence type="ECO:0000313" key="2">
    <source>
        <dbReference type="EMBL" id="GAA1705441.1"/>
    </source>
</evidence>
<sequence>MATYVDLDGVRTWYEEYGTGRPLVLLHPGGYGAAAFEVNIGPLAEHFHIYTPERRGHGNTPDVAGRYTFEQGAQDTIAFLETVVGEPADLMGCSDGAIVGLLTALRRPDLVARLVFAAGVFHRDGWHDGVLDGAADDDFSLKLQQMHADGPTVTVQELAGLPNRTLVLLGDDDEVRLEHAVTMYEALPAGELAVLPGTSHGLLVEKPALCHQVILDFLTHDPVPTMAPIRRR</sequence>
<dbReference type="PANTHER" id="PTHR46438">
    <property type="entry name" value="ALPHA/BETA-HYDROLASES SUPERFAMILY PROTEIN"/>
    <property type="match status" value="1"/>
</dbReference>
<gene>
    <name evidence="2" type="ORF">GCM10009765_63390</name>
</gene>
<name>A0ABP4UGV9_9ACTN</name>
<proteinExistence type="predicted"/>
<dbReference type="InterPro" id="IPR029058">
    <property type="entry name" value="AB_hydrolase_fold"/>
</dbReference>
<dbReference type="RefSeq" id="WP_344313910.1">
    <property type="nucleotide sequence ID" value="NZ_BAAANY010000030.1"/>
</dbReference>
<comment type="caution">
    <text evidence="2">The sequence shown here is derived from an EMBL/GenBank/DDBJ whole genome shotgun (WGS) entry which is preliminary data.</text>
</comment>
<evidence type="ECO:0000259" key="1">
    <source>
        <dbReference type="Pfam" id="PF12697"/>
    </source>
</evidence>
<accession>A0ABP4UGV9</accession>
<dbReference type="EMBL" id="BAAANY010000030">
    <property type="protein sequence ID" value="GAA1705441.1"/>
    <property type="molecule type" value="Genomic_DNA"/>
</dbReference>
<evidence type="ECO:0000313" key="3">
    <source>
        <dbReference type="Proteomes" id="UP001500618"/>
    </source>
</evidence>
<reference evidence="3" key="1">
    <citation type="journal article" date="2019" name="Int. J. Syst. Evol. Microbiol.">
        <title>The Global Catalogue of Microorganisms (GCM) 10K type strain sequencing project: providing services to taxonomists for standard genome sequencing and annotation.</title>
        <authorList>
            <consortium name="The Broad Institute Genomics Platform"/>
            <consortium name="The Broad Institute Genome Sequencing Center for Infectious Disease"/>
            <person name="Wu L."/>
            <person name="Ma J."/>
        </authorList>
    </citation>
    <scope>NUCLEOTIDE SEQUENCE [LARGE SCALE GENOMIC DNA]</scope>
    <source>
        <strain evidence="3">JCM 14718</strain>
    </source>
</reference>